<comment type="caution">
    <text evidence="1">The sequence shown here is derived from an EMBL/GenBank/DDBJ whole genome shotgun (WGS) entry which is preliminary data.</text>
</comment>
<accession>X1EA33</accession>
<feature type="non-terminal residue" evidence="1">
    <location>
        <position position="113"/>
    </location>
</feature>
<organism evidence="1">
    <name type="scientific">marine sediment metagenome</name>
    <dbReference type="NCBI Taxonomy" id="412755"/>
    <lineage>
        <taxon>unclassified sequences</taxon>
        <taxon>metagenomes</taxon>
        <taxon>ecological metagenomes</taxon>
    </lineage>
</organism>
<proteinExistence type="predicted"/>
<evidence type="ECO:0000313" key="1">
    <source>
        <dbReference type="EMBL" id="GAH17245.1"/>
    </source>
</evidence>
<gene>
    <name evidence="1" type="ORF">S01H4_53167</name>
</gene>
<dbReference type="EMBL" id="BART01030447">
    <property type="protein sequence ID" value="GAH17245.1"/>
    <property type="molecule type" value="Genomic_DNA"/>
</dbReference>
<dbReference type="AlphaFoldDB" id="X1EA33"/>
<name>X1EA33_9ZZZZ</name>
<reference evidence="1" key="1">
    <citation type="journal article" date="2014" name="Front. Microbiol.">
        <title>High frequency of phylogenetically diverse reductive dehalogenase-homologous genes in deep subseafloor sedimentary metagenomes.</title>
        <authorList>
            <person name="Kawai M."/>
            <person name="Futagami T."/>
            <person name="Toyoda A."/>
            <person name="Takaki Y."/>
            <person name="Nishi S."/>
            <person name="Hori S."/>
            <person name="Arai W."/>
            <person name="Tsubouchi T."/>
            <person name="Morono Y."/>
            <person name="Uchiyama I."/>
            <person name="Ito T."/>
            <person name="Fujiyama A."/>
            <person name="Inagaki F."/>
            <person name="Takami H."/>
        </authorList>
    </citation>
    <scope>NUCLEOTIDE SEQUENCE</scope>
    <source>
        <strain evidence="1">Expedition CK06-06</strain>
    </source>
</reference>
<sequence length="113" mass="13432">MKKYQSTISRLFPKSYQLIDGTDEIFELDLAFWEYKSLSSEELIQRSAYFRSIDGKQTVHYQICNNQNLEEIHKNSSFRTKIFFLNGKYSTGYATHSLFPYRGKFHPQMIRAI</sequence>
<protein>
    <submittedName>
        <fullName evidence="1">Uncharacterized protein</fullName>
    </submittedName>
</protein>